<dbReference type="Gene3D" id="3.90.10.10">
    <property type="entry name" value="Cytochrome C3"/>
    <property type="match status" value="6"/>
</dbReference>
<feature type="domain" description="Cytochrome c7-like" evidence="2">
    <location>
        <begin position="433"/>
        <end position="498"/>
    </location>
</feature>
<feature type="domain" description="Cytochrome c7-like" evidence="2">
    <location>
        <begin position="161"/>
        <end position="222"/>
    </location>
</feature>
<proteinExistence type="predicted"/>
<dbReference type="KEGG" id="rev:HUE57_12275"/>
<dbReference type="Proteomes" id="UP000509658">
    <property type="component" value="Chromosome"/>
</dbReference>
<dbReference type="RefSeq" id="WP_078483617.1">
    <property type="nucleotide sequence ID" value="NZ_CP054491.1"/>
</dbReference>
<protein>
    <submittedName>
        <fullName evidence="3">Cytochrome C</fullName>
    </submittedName>
</protein>
<dbReference type="AlphaFoldDB" id="A0A6N0HX94"/>
<keyword evidence="1" id="KW-0732">Signal</keyword>
<dbReference type="EMBL" id="CP054491">
    <property type="protein sequence ID" value="QKQ26968.1"/>
    <property type="molecule type" value="Genomic_DNA"/>
</dbReference>
<dbReference type="InterPro" id="IPR029467">
    <property type="entry name" value="Cyt_c7-like"/>
</dbReference>
<dbReference type="PANTHER" id="PTHR35038">
    <property type="entry name" value="DISSIMILATORY SULFITE REDUCTASE SIRA"/>
    <property type="match status" value="1"/>
</dbReference>
<keyword evidence="4" id="KW-1185">Reference proteome</keyword>
<evidence type="ECO:0000313" key="4">
    <source>
        <dbReference type="Proteomes" id="UP000509658"/>
    </source>
</evidence>
<dbReference type="InterPro" id="IPR036280">
    <property type="entry name" value="Multihaem_cyt_sf"/>
</dbReference>
<organism evidence="3 4">
    <name type="scientific">Candidatus Reidiella endopervernicosa</name>
    <dbReference type="NCBI Taxonomy" id="2738883"/>
    <lineage>
        <taxon>Bacteria</taxon>
        <taxon>Pseudomonadati</taxon>
        <taxon>Pseudomonadota</taxon>
        <taxon>Gammaproteobacteria</taxon>
        <taxon>Candidatus Reidiella</taxon>
    </lineage>
</organism>
<dbReference type="InterPro" id="IPR051829">
    <property type="entry name" value="Multiheme_Cytochr_ET"/>
</dbReference>
<accession>A0A6N0HX94</accession>
<name>A0A6N0HX94_9GAMM</name>
<dbReference type="SUPFAM" id="SSF48695">
    <property type="entry name" value="Multiheme cytochromes"/>
    <property type="match status" value="2"/>
</dbReference>
<sequence length="528" mass="60511">MSNMPNNIGEIFLFALLLLGSSPLWAASFETLLMPGKVIEGHAKYEEQCERCHANFSKDEQRTLCLDCHEKVAADINKDEGYHGLDSAVGETACRSCHTDHKGRDKKIVHLDPHGFDHDLTDYKLEKRHQQVACIACHPKDRKHRDTPQLCIDCHKSDDPHRGNLGKKCNDCHSTTGWQKNRFDHDKSDFKLKGAHKKASCNSCHIDQRYKKTPKQCIACHQINDIHLGGFGEKCESCHNNEKWEKGEFNHDKKTEFPLRGVHTKLACNSCHNSKLNRADNKGNPGKTCIACHQQRDRHRGSFGEKCDKCHNNESWSKTRFDHQRDTKFSLDGKHGDLSCSSCHQAGLFEKKPEKSCTSCHKVDDPHGGKLGKECQQCHNSDNWRKKIAFDHDLTRFPLIGLHTTTPCGECHLDRSYQQTERDCYACHQQDDSHEGLLGKQCASCHNPNDWKLWLFDHDTQTKYRLEGSHRGLKCEACHIDPVTEQRAEPRRCISCHRDEDAHWGTFGKQCEQCHLPTQFEEIVLPRQ</sequence>
<reference evidence="3 4" key="1">
    <citation type="submission" date="2020-05" db="EMBL/GenBank/DDBJ databases">
        <title>Horizontal transmission and recombination maintain forever young bacterial symbiont genomes.</title>
        <authorList>
            <person name="Russell S.L."/>
            <person name="Pepper-Tunick E."/>
            <person name="Svedberg J."/>
            <person name="Byrne A."/>
            <person name="Ruelas Castillo J."/>
            <person name="Vollmers C."/>
            <person name="Beinart R.A."/>
            <person name="Corbett-Detig R."/>
        </authorList>
    </citation>
    <scope>NUCLEOTIDE SEQUENCE [LARGE SCALE GENOMIC DNA]</scope>
    <source>
        <strain evidence="3">Santa_Monica_outfall</strain>
    </source>
</reference>
<evidence type="ECO:0000256" key="1">
    <source>
        <dbReference type="ARBA" id="ARBA00022729"/>
    </source>
</evidence>
<gene>
    <name evidence="3" type="ORF">HUE57_12275</name>
</gene>
<evidence type="ECO:0000259" key="2">
    <source>
        <dbReference type="Pfam" id="PF14522"/>
    </source>
</evidence>
<dbReference type="Pfam" id="PF14522">
    <property type="entry name" value="Cytochrome_C7"/>
    <property type="match status" value="2"/>
</dbReference>
<evidence type="ECO:0000313" key="3">
    <source>
        <dbReference type="EMBL" id="QKQ26968.1"/>
    </source>
</evidence>